<dbReference type="AlphaFoldDB" id="A0A2N1M2I4"/>
<reference evidence="1 2" key="1">
    <citation type="submission" date="2016-04" db="EMBL/GenBank/DDBJ databases">
        <title>Genome analyses suggest a sexual origin of heterokaryosis in a supposedly ancient asexual fungus.</title>
        <authorList>
            <person name="Ropars J."/>
            <person name="Sedzielewska K."/>
            <person name="Noel J."/>
            <person name="Charron P."/>
            <person name="Farinelli L."/>
            <person name="Marton T."/>
            <person name="Kruger M."/>
            <person name="Pelin A."/>
            <person name="Brachmann A."/>
            <person name="Corradi N."/>
        </authorList>
    </citation>
    <scope>NUCLEOTIDE SEQUENCE [LARGE SCALE GENOMIC DNA]</scope>
    <source>
        <strain evidence="1 2">C2</strain>
    </source>
</reference>
<proteinExistence type="predicted"/>
<reference evidence="1 2" key="2">
    <citation type="submission" date="2017-10" db="EMBL/GenBank/DDBJ databases">
        <title>Extensive intraspecific genome diversity in a model arbuscular mycorrhizal fungus.</title>
        <authorList>
            <person name="Chen E.C.H."/>
            <person name="Morin E."/>
            <person name="Baudet D."/>
            <person name="Noel J."/>
            <person name="Ndikumana S."/>
            <person name="Charron P."/>
            <person name="St-Onge C."/>
            <person name="Giorgi J."/>
            <person name="Grigoriev I.V."/>
            <person name="Roux C."/>
            <person name="Martin F.M."/>
            <person name="Corradi N."/>
        </authorList>
    </citation>
    <scope>NUCLEOTIDE SEQUENCE [LARGE SCALE GENOMIC DNA]</scope>
    <source>
        <strain evidence="1 2">C2</strain>
    </source>
</reference>
<evidence type="ECO:0000313" key="2">
    <source>
        <dbReference type="Proteomes" id="UP000233469"/>
    </source>
</evidence>
<dbReference type="EMBL" id="LLXL01006659">
    <property type="protein sequence ID" value="PKK55864.1"/>
    <property type="molecule type" value="Genomic_DNA"/>
</dbReference>
<name>A0A2N1M2I4_9GLOM</name>
<accession>A0A2N1M2I4</accession>
<dbReference type="Proteomes" id="UP000233469">
    <property type="component" value="Unassembled WGS sequence"/>
</dbReference>
<sequence length="122" mass="13793">MAYFKKFGNITSCHLFFRPNAKAAYRQFVATLTQLPPNVKDINLAPLTPYLLPRQTPNSALSSDDANNILNLLRELQCEVANFHKCISALELADQQMTQIESHFGLNSFSKPIEPDLHRSKC</sequence>
<organism evidence="1 2">
    <name type="scientific">Rhizophagus irregularis</name>
    <dbReference type="NCBI Taxonomy" id="588596"/>
    <lineage>
        <taxon>Eukaryota</taxon>
        <taxon>Fungi</taxon>
        <taxon>Fungi incertae sedis</taxon>
        <taxon>Mucoromycota</taxon>
        <taxon>Glomeromycotina</taxon>
        <taxon>Glomeromycetes</taxon>
        <taxon>Glomerales</taxon>
        <taxon>Glomeraceae</taxon>
        <taxon>Rhizophagus</taxon>
    </lineage>
</organism>
<protein>
    <submittedName>
        <fullName evidence="1">Uncharacterized protein</fullName>
    </submittedName>
</protein>
<dbReference type="VEuPathDB" id="FungiDB:RhiirA1_471568"/>
<comment type="caution">
    <text evidence="1">The sequence shown here is derived from an EMBL/GenBank/DDBJ whole genome shotgun (WGS) entry which is preliminary data.</text>
</comment>
<gene>
    <name evidence="1" type="ORF">RhiirC2_858843</name>
</gene>
<evidence type="ECO:0000313" key="1">
    <source>
        <dbReference type="EMBL" id="PKK55864.1"/>
    </source>
</evidence>